<accession>A0AAD7J319</accession>
<dbReference type="Proteomes" id="UP001215598">
    <property type="component" value="Unassembled WGS sequence"/>
</dbReference>
<evidence type="ECO:0000313" key="1">
    <source>
        <dbReference type="EMBL" id="KAJ7754774.1"/>
    </source>
</evidence>
<proteinExistence type="predicted"/>
<sequence length="139" mass="14640">MPPTRSARVSQHRQPRLCADVALIAAAASCPAAHRGRIVRVAAPAVSASSDPDVLVVFASSDPDEHDDVAANCVVPAASAAFDPAALRRSRRIADLSRPARAYSLEVDLAHPLREAAVLQCAQSLLTAALQCGQYFTDQ</sequence>
<gene>
    <name evidence="1" type="ORF">B0H16DRAFT_1722484</name>
</gene>
<comment type="caution">
    <text evidence="1">The sequence shown here is derived from an EMBL/GenBank/DDBJ whole genome shotgun (WGS) entry which is preliminary data.</text>
</comment>
<dbReference type="EMBL" id="JARKIB010000051">
    <property type="protein sequence ID" value="KAJ7754774.1"/>
    <property type="molecule type" value="Genomic_DNA"/>
</dbReference>
<keyword evidence="2" id="KW-1185">Reference proteome</keyword>
<dbReference type="AlphaFoldDB" id="A0AAD7J319"/>
<name>A0AAD7J319_9AGAR</name>
<evidence type="ECO:0000313" key="2">
    <source>
        <dbReference type="Proteomes" id="UP001215598"/>
    </source>
</evidence>
<reference evidence="1" key="1">
    <citation type="submission" date="2023-03" db="EMBL/GenBank/DDBJ databases">
        <title>Massive genome expansion in bonnet fungi (Mycena s.s.) driven by repeated elements and novel gene families across ecological guilds.</title>
        <authorList>
            <consortium name="Lawrence Berkeley National Laboratory"/>
            <person name="Harder C.B."/>
            <person name="Miyauchi S."/>
            <person name="Viragh M."/>
            <person name="Kuo A."/>
            <person name="Thoen E."/>
            <person name="Andreopoulos B."/>
            <person name="Lu D."/>
            <person name="Skrede I."/>
            <person name="Drula E."/>
            <person name="Henrissat B."/>
            <person name="Morin E."/>
            <person name="Kohler A."/>
            <person name="Barry K."/>
            <person name="LaButti K."/>
            <person name="Morin E."/>
            <person name="Salamov A."/>
            <person name="Lipzen A."/>
            <person name="Mereny Z."/>
            <person name="Hegedus B."/>
            <person name="Baldrian P."/>
            <person name="Stursova M."/>
            <person name="Weitz H."/>
            <person name="Taylor A."/>
            <person name="Grigoriev I.V."/>
            <person name="Nagy L.G."/>
            <person name="Martin F."/>
            <person name="Kauserud H."/>
        </authorList>
    </citation>
    <scope>NUCLEOTIDE SEQUENCE</scope>
    <source>
        <strain evidence="1">CBHHK182m</strain>
    </source>
</reference>
<protein>
    <submittedName>
        <fullName evidence="1">Uncharacterized protein</fullName>
    </submittedName>
</protein>
<organism evidence="1 2">
    <name type="scientific">Mycena metata</name>
    <dbReference type="NCBI Taxonomy" id="1033252"/>
    <lineage>
        <taxon>Eukaryota</taxon>
        <taxon>Fungi</taxon>
        <taxon>Dikarya</taxon>
        <taxon>Basidiomycota</taxon>
        <taxon>Agaricomycotina</taxon>
        <taxon>Agaricomycetes</taxon>
        <taxon>Agaricomycetidae</taxon>
        <taxon>Agaricales</taxon>
        <taxon>Marasmiineae</taxon>
        <taxon>Mycenaceae</taxon>
        <taxon>Mycena</taxon>
    </lineage>
</organism>